<evidence type="ECO:0000313" key="2">
    <source>
        <dbReference type="Proteomes" id="UP000218899"/>
    </source>
</evidence>
<accession>A0A1B4V7U0</accession>
<sequence>MIRALEFRRISDYAWVDTTERFCLSRAQVRGEWVYTAARRSTRKDDEDDGYALKWEPICTSKDLDQVRAAIAEEAGAELAA</sequence>
<gene>
    <name evidence="1" type="ORF">SVA_3052</name>
</gene>
<organism evidence="1 2">
    <name type="scientific">Sulfurifustis variabilis</name>
    <dbReference type="NCBI Taxonomy" id="1675686"/>
    <lineage>
        <taxon>Bacteria</taxon>
        <taxon>Pseudomonadati</taxon>
        <taxon>Pseudomonadota</taxon>
        <taxon>Gammaproteobacteria</taxon>
        <taxon>Acidiferrobacterales</taxon>
        <taxon>Acidiferrobacteraceae</taxon>
        <taxon>Sulfurifustis</taxon>
    </lineage>
</organism>
<evidence type="ECO:0000313" key="1">
    <source>
        <dbReference type="EMBL" id="BAU49600.1"/>
    </source>
</evidence>
<dbReference type="EMBL" id="AP014936">
    <property type="protein sequence ID" value="BAU49600.1"/>
    <property type="molecule type" value="Genomic_DNA"/>
</dbReference>
<dbReference type="AlphaFoldDB" id="A0A1B4V7U0"/>
<dbReference type="KEGG" id="sva:SVA_3052"/>
<protein>
    <submittedName>
        <fullName evidence="1">Uncharacterized protein</fullName>
    </submittedName>
</protein>
<name>A0A1B4V7U0_9GAMM</name>
<proteinExistence type="predicted"/>
<reference evidence="1 2" key="1">
    <citation type="submission" date="2015-08" db="EMBL/GenBank/DDBJ databases">
        <title>Complete genome sequence of Sulfurifustis variabilis.</title>
        <authorList>
            <person name="Miura A."/>
            <person name="Kojima H."/>
            <person name="Fukui M."/>
        </authorList>
    </citation>
    <scope>NUCLEOTIDE SEQUENCE [LARGE SCALE GENOMIC DNA]</scope>
    <source>
        <strain evidence="2">skN76</strain>
    </source>
</reference>
<keyword evidence="2" id="KW-1185">Reference proteome</keyword>
<dbReference type="RefSeq" id="WP_096461988.1">
    <property type="nucleotide sequence ID" value="NZ_AP014936.1"/>
</dbReference>
<dbReference type="Proteomes" id="UP000218899">
    <property type="component" value="Chromosome"/>
</dbReference>